<dbReference type="Proteomes" id="UP000053477">
    <property type="component" value="Unassembled WGS sequence"/>
</dbReference>
<dbReference type="AlphaFoldDB" id="A0A0H2S169"/>
<dbReference type="EMBL" id="KQ085929">
    <property type="protein sequence ID" value="KLO15493.1"/>
    <property type="molecule type" value="Genomic_DNA"/>
</dbReference>
<proteinExistence type="predicted"/>
<reference evidence="1 2" key="1">
    <citation type="submission" date="2015-04" db="EMBL/GenBank/DDBJ databases">
        <title>Complete genome sequence of Schizopora paradoxa KUC8140, a cosmopolitan wood degrader in East Asia.</title>
        <authorList>
            <consortium name="DOE Joint Genome Institute"/>
            <person name="Min B."/>
            <person name="Park H."/>
            <person name="Jang Y."/>
            <person name="Kim J.-J."/>
            <person name="Kim K.H."/>
            <person name="Pangilinan J."/>
            <person name="Lipzen A."/>
            <person name="Riley R."/>
            <person name="Grigoriev I.V."/>
            <person name="Spatafora J.W."/>
            <person name="Choi I.-G."/>
        </authorList>
    </citation>
    <scope>NUCLEOTIDE SEQUENCE [LARGE SCALE GENOMIC DNA]</scope>
    <source>
        <strain evidence="1 2">KUC8140</strain>
    </source>
</reference>
<evidence type="ECO:0000313" key="2">
    <source>
        <dbReference type="Proteomes" id="UP000053477"/>
    </source>
</evidence>
<organism evidence="1 2">
    <name type="scientific">Schizopora paradoxa</name>
    <dbReference type="NCBI Taxonomy" id="27342"/>
    <lineage>
        <taxon>Eukaryota</taxon>
        <taxon>Fungi</taxon>
        <taxon>Dikarya</taxon>
        <taxon>Basidiomycota</taxon>
        <taxon>Agaricomycotina</taxon>
        <taxon>Agaricomycetes</taxon>
        <taxon>Hymenochaetales</taxon>
        <taxon>Schizoporaceae</taxon>
        <taxon>Schizopora</taxon>
    </lineage>
</organism>
<accession>A0A0H2S169</accession>
<dbReference type="InParanoid" id="A0A0H2S169"/>
<keyword evidence="2" id="KW-1185">Reference proteome</keyword>
<sequence length="271" mass="31320">MHYWTLLRYELSRMPSLPHLGISLLSKDYLVQVNLPSYHPSRPTALKFSIAPQSKSRAHHLWKTTQFLCFPNLVDLHITVDFSFDVREKQDRLNMWRKYYVDLYSLLAAGPAQQSRYPSLELLDVTIIQRDGSEQSSLNGGKSPATFLLPHCCIPSLKHLRIRSESPHWILSDSAGDFKKSHPPYFERGGQVVPINLEMITFDLPCVDGVVLWVKRLAMKMQDTGCWDRFSEFNYVEEGKFVTVSRDDVERWCESAENQLKSKASKKRKNA</sequence>
<protein>
    <submittedName>
        <fullName evidence="1">Uncharacterized protein</fullName>
    </submittedName>
</protein>
<name>A0A0H2S169_9AGAM</name>
<gene>
    <name evidence="1" type="ORF">SCHPADRAFT_995850</name>
</gene>
<evidence type="ECO:0000313" key="1">
    <source>
        <dbReference type="EMBL" id="KLO15493.1"/>
    </source>
</evidence>